<accession>A0A511D1Z4</accession>
<protein>
    <submittedName>
        <fullName evidence="2">Membrane protein</fullName>
    </submittedName>
</protein>
<feature type="transmembrane region" description="Helical" evidence="1">
    <location>
        <begin position="139"/>
        <end position="157"/>
    </location>
</feature>
<dbReference type="OrthoDB" id="428263at2"/>
<keyword evidence="3" id="KW-1185">Reference proteome</keyword>
<feature type="transmembrane region" description="Helical" evidence="1">
    <location>
        <begin position="6"/>
        <end position="34"/>
    </location>
</feature>
<dbReference type="STRING" id="1123024.GCA_000423625_01765"/>
<keyword evidence="1" id="KW-0812">Transmembrane</keyword>
<comment type="caution">
    <text evidence="2">The sequence shown here is derived from an EMBL/GenBank/DDBJ whole genome shotgun (WGS) entry which is preliminary data.</text>
</comment>
<dbReference type="Proteomes" id="UP000321328">
    <property type="component" value="Unassembled WGS sequence"/>
</dbReference>
<feature type="transmembrane region" description="Helical" evidence="1">
    <location>
        <begin position="55"/>
        <end position="77"/>
    </location>
</feature>
<organism evidence="2 3">
    <name type="scientific">Pseudonocardia asaccharolytica DSM 44247 = NBRC 16224</name>
    <dbReference type="NCBI Taxonomy" id="1123024"/>
    <lineage>
        <taxon>Bacteria</taxon>
        <taxon>Bacillati</taxon>
        <taxon>Actinomycetota</taxon>
        <taxon>Actinomycetes</taxon>
        <taxon>Pseudonocardiales</taxon>
        <taxon>Pseudonocardiaceae</taxon>
        <taxon>Pseudonocardia</taxon>
    </lineage>
</organism>
<dbReference type="AlphaFoldDB" id="A0A511D1Z4"/>
<evidence type="ECO:0000256" key="1">
    <source>
        <dbReference type="SAM" id="Phobius"/>
    </source>
</evidence>
<name>A0A511D1Z4_9PSEU</name>
<dbReference type="InterPro" id="IPR013901">
    <property type="entry name" value="Anthrone_oxy"/>
</dbReference>
<proteinExistence type="predicted"/>
<gene>
    <name evidence="2" type="ORF">PA7_26380</name>
</gene>
<dbReference type="Pfam" id="PF08592">
    <property type="entry name" value="Anthrone_oxy"/>
    <property type="match status" value="1"/>
</dbReference>
<reference evidence="2 3" key="1">
    <citation type="submission" date="2019-07" db="EMBL/GenBank/DDBJ databases">
        <title>Whole genome shotgun sequence of Pseudonocardia asaccharolytica NBRC 16224.</title>
        <authorList>
            <person name="Hosoyama A."/>
            <person name="Uohara A."/>
            <person name="Ohji S."/>
            <person name="Ichikawa N."/>
        </authorList>
    </citation>
    <scope>NUCLEOTIDE SEQUENCE [LARGE SCALE GENOMIC DNA]</scope>
    <source>
        <strain evidence="2 3">NBRC 16224</strain>
    </source>
</reference>
<evidence type="ECO:0000313" key="3">
    <source>
        <dbReference type="Proteomes" id="UP000321328"/>
    </source>
</evidence>
<evidence type="ECO:0000313" key="2">
    <source>
        <dbReference type="EMBL" id="GEL18801.1"/>
    </source>
</evidence>
<dbReference type="RefSeq" id="WP_028929716.1">
    <property type="nucleotide sequence ID" value="NZ_AUII01000005.1"/>
</dbReference>
<keyword evidence="1" id="KW-1133">Transmembrane helix</keyword>
<keyword evidence="1" id="KW-0472">Membrane</keyword>
<feature type="transmembrane region" description="Helical" evidence="1">
    <location>
        <begin position="83"/>
        <end position="103"/>
    </location>
</feature>
<dbReference type="EMBL" id="BJVI01000026">
    <property type="protein sequence ID" value="GEL18801.1"/>
    <property type="molecule type" value="Genomic_DNA"/>
</dbReference>
<sequence>MTLGQALMVVAAVGAGAVGGVFFSFSTFIMRGLARLPAPQGAAAMQSINITAVRPAFMTALFGTGAVCVALAVRAIAVWDAASAPLLVGVGLYLLGAIGVTIVGNVPLNNALAAAEPSGGPTPDLWRDYVRRWTRWNHARTVSCLGAAVAFVVAAIAQS</sequence>